<comment type="caution">
    <text evidence="2">The sequence shown here is derived from an EMBL/GenBank/DDBJ whole genome shotgun (WGS) entry which is preliminary data.</text>
</comment>
<feature type="signal peptide" evidence="1">
    <location>
        <begin position="1"/>
        <end position="24"/>
    </location>
</feature>
<sequence>MMLILVLAVTTTLVSLTILSNASALFRPQISEIHIDTEKKTEGDSRTSLSAIDSGITPFDSPLLSQGRPDLLETSPVGLGRGIMGVGAVDFGHGLGRFVLR</sequence>
<evidence type="ECO:0000256" key="1">
    <source>
        <dbReference type="SAM" id="SignalP"/>
    </source>
</evidence>
<dbReference type="Proteomes" id="UP001054945">
    <property type="component" value="Unassembled WGS sequence"/>
</dbReference>
<gene>
    <name evidence="2" type="ORF">CEXT_132511</name>
</gene>
<reference evidence="2 3" key="1">
    <citation type="submission" date="2021-06" db="EMBL/GenBank/DDBJ databases">
        <title>Caerostris extrusa draft genome.</title>
        <authorList>
            <person name="Kono N."/>
            <person name="Arakawa K."/>
        </authorList>
    </citation>
    <scope>NUCLEOTIDE SEQUENCE [LARGE SCALE GENOMIC DNA]</scope>
</reference>
<evidence type="ECO:0000313" key="2">
    <source>
        <dbReference type="EMBL" id="GIZ02781.1"/>
    </source>
</evidence>
<name>A0AAV4Y9Z8_CAEEX</name>
<organism evidence="2 3">
    <name type="scientific">Caerostris extrusa</name>
    <name type="common">Bark spider</name>
    <name type="synonym">Caerostris bankana</name>
    <dbReference type="NCBI Taxonomy" id="172846"/>
    <lineage>
        <taxon>Eukaryota</taxon>
        <taxon>Metazoa</taxon>
        <taxon>Ecdysozoa</taxon>
        <taxon>Arthropoda</taxon>
        <taxon>Chelicerata</taxon>
        <taxon>Arachnida</taxon>
        <taxon>Araneae</taxon>
        <taxon>Araneomorphae</taxon>
        <taxon>Entelegynae</taxon>
        <taxon>Araneoidea</taxon>
        <taxon>Araneidae</taxon>
        <taxon>Caerostris</taxon>
    </lineage>
</organism>
<accession>A0AAV4Y9Z8</accession>
<protein>
    <submittedName>
        <fullName evidence="2">Uncharacterized protein</fullName>
    </submittedName>
</protein>
<keyword evidence="1" id="KW-0732">Signal</keyword>
<feature type="chain" id="PRO_5043797714" evidence="1">
    <location>
        <begin position="25"/>
        <end position="101"/>
    </location>
</feature>
<dbReference type="EMBL" id="BPLR01018860">
    <property type="protein sequence ID" value="GIZ02781.1"/>
    <property type="molecule type" value="Genomic_DNA"/>
</dbReference>
<proteinExistence type="predicted"/>
<dbReference type="AlphaFoldDB" id="A0AAV4Y9Z8"/>
<keyword evidence="3" id="KW-1185">Reference proteome</keyword>
<evidence type="ECO:0000313" key="3">
    <source>
        <dbReference type="Proteomes" id="UP001054945"/>
    </source>
</evidence>